<proteinExistence type="predicted"/>
<reference evidence="2" key="1">
    <citation type="submission" date="2014-10" db="EMBL/GenBank/DDBJ databases">
        <authorList>
            <person name="King R."/>
        </authorList>
    </citation>
    <scope>NUCLEOTIDE SEQUENCE [LARGE SCALE GENOMIC DNA]</scope>
    <source>
        <strain evidence="2">A3/5</strain>
    </source>
</reference>
<protein>
    <submittedName>
        <fullName evidence="1">Uncharacterized protein</fullName>
    </submittedName>
</protein>
<evidence type="ECO:0000313" key="1">
    <source>
        <dbReference type="EMBL" id="CEI60994.1"/>
    </source>
</evidence>
<sequence>MFLLKFITFDGVEAYQPCSRNFNLLNLGEPLCPIETGDLVFGEARNWSCTEQARPHLPKEVRWILATIYNFACVMLRLSHGENSHWEMRPWLMYLYYVADSLFVENGIPATAPSPE</sequence>
<dbReference type="AlphaFoldDB" id="A0A2L2SUA0"/>
<name>A0A2L2SUA0_9HYPO</name>
<keyword evidence="2" id="KW-1185">Reference proteome</keyword>
<evidence type="ECO:0000313" key="2">
    <source>
        <dbReference type="Proteomes" id="UP000245910"/>
    </source>
</evidence>
<dbReference type="EMBL" id="LN649230">
    <property type="protein sequence ID" value="CEI60994.1"/>
    <property type="molecule type" value="Genomic_DNA"/>
</dbReference>
<accession>A0A2L2SUA0</accession>
<dbReference type="Proteomes" id="UP000245910">
    <property type="component" value="Chromosome II"/>
</dbReference>
<organism evidence="1 2">
    <name type="scientific">Fusarium venenatum</name>
    <dbReference type="NCBI Taxonomy" id="56646"/>
    <lineage>
        <taxon>Eukaryota</taxon>
        <taxon>Fungi</taxon>
        <taxon>Dikarya</taxon>
        <taxon>Ascomycota</taxon>
        <taxon>Pezizomycotina</taxon>
        <taxon>Sordariomycetes</taxon>
        <taxon>Hypocreomycetidae</taxon>
        <taxon>Hypocreales</taxon>
        <taxon>Nectriaceae</taxon>
        <taxon>Fusarium</taxon>
    </lineage>
</organism>